<dbReference type="HOGENOM" id="CLU_095764_0_0_1"/>
<keyword evidence="2" id="KW-1185">Reference proteome</keyword>
<dbReference type="InParanoid" id="F4RHE8"/>
<evidence type="ECO:0000313" key="2">
    <source>
        <dbReference type="Proteomes" id="UP000001072"/>
    </source>
</evidence>
<dbReference type="VEuPathDB" id="FungiDB:MELLADRAFT_84928"/>
<organism evidence="2">
    <name type="scientific">Melampsora larici-populina (strain 98AG31 / pathotype 3-4-7)</name>
    <name type="common">Poplar leaf rust fungus</name>
    <dbReference type="NCBI Taxonomy" id="747676"/>
    <lineage>
        <taxon>Eukaryota</taxon>
        <taxon>Fungi</taxon>
        <taxon>Dikarya</taxon>
        <taxon>Basidiomycota</taxon>
        <taxon>Pucciniomycotina</taxon>
        <taxon>Pucciniomycetes</taxon>
        <taxon>Pucciniales</taxon>
        <taxon>Melampsoraceae</taxon>
        <taxon>Melampsora</taxon>
    </lineage>
</organism>
<sequence>MTTPIQSRIFLPDYLLQYVVEGITPRIDPDLFLSEAATTEILETILAFYPHFRFTAHVQEDRDLLQRMFISMVAPRLSNIIIPTQRDTNYIQAPLRTLICEPPESTKTVDSSADIDINRMEMFNNFALAYLKNGQYRLAAENLNRFIDSYKFLNQEEINEIVDAQTVAEEALHDSSCYLQDCHRSIEGIQLLLRQRNLSPTEREALEERQKTTITALRSNQRLFSSCIQDFGFIAALAEYHKNILASHQSGAPN</sequence>
<dbReference type="Proteomes" id="UP000001072">
    <property type="component" value="Unassembled WGS sequence"/>
</dbReference>
<evidence type="ECO:0000313" key="1">
    <source>
        <dbReference type="EMBL" id="EGG08156.1"/>
    </source>
</evidence>
<name>F4RHE8_MELLP</name>
<dbReference type="GeneID" id="18933664"/>
<dbReference type="RefSeq" id="XP_007408354.1">
    <property type="nucleotide sequence ID" value="XM_007408292.1"/>
</dbReference>
<dbReference type="EMBL" id="GL883101">
    <property type="protein sequence ID" value="EGG08156.1"/>
    <property type="molecule type" value="Genomic_DNA"/>
</dbReference>
<gene>
    <name evidence="1" type="ORF">MELLADRAFT_84928</name>
</gene>
<dbReference type="KEGG" id="mlr:MELLADRAFT_84928"/>
<protein>
    <submittedName>
        <fullName evidence="1">Uncharacterized protein</fullName>
    </submittedName>
</protein>
<accession>F4RHE8</accession>
<dbReference type="AlphaFoldDB" id="F4RHE8"/>
<reference evidence="2" key="1">
    <citation type="journal article" date="2011" name="Proc. Natl. Acad. Sci. U.S.A.">
        <title>Obligate biotrophy features unraveled by the genomic analysis of rust fungi.</title>
        <authorList>
            <person name="Duplessis S."/>
            <person name="Cuomo C.A."/>
            <person name="Lin Y.-C."/>
            <person name="Aerts A."/>
            <person name="Tisserant E."/>
            <person name="Veneault-Fourrey C."/>
            <person name="Joly D.L."/>
            <person name="Hacquard S."/>
            <person name="Amselem J."/>
            <person name="Cantarel B.L."/>
            <person name="Chiu R."/>
            <person name="Coutinho P.M."/>
            <person name="Feau N."/>
            <person name="Field M."/>
            <person name="Frey P."/>
            <person name="Gelhaye E."/>
            <person name="Goldberg J."/>
            <person name="Grabherr M.G."/>
            <person name="Kodira C.D."/>
            <person name="Kohler A."/>
            <person name="Kuees U."/>
            <person name="Lindquist E.A."/>
            <person name="Lucas S.M."/>
            <person name="Mago R."/>
            <person name="Mauceli E."/>
            <person name="Morin E."/>
            <person name="Murat C."/>
            <person name="Pangilinan J.L."/>
            <person name="Park R."/>
            <person name="Pearson M."/>
            <person name="Quesneville H."/>
            <person name="Rouhier N."/>
            <person name="Sakthikumar S."/>
            <person name="Salamov A.A."/>
            <person name="Schmutz J."/>
            <person name="Selles B."/>
            <person name="Shapiro H."/>
            <person name="Tanguay P."/>
            <person name="Tuskan G.A."/>
            <person name="Henrissat B."/>
            <person name="Van de Peer Y."/>
            <person name="Rouze P."/>
            <person name="Ellis J.G."/>
            <person name="Dodds P.N."/>
            <person name="Schein J.E."/>
            <person name="Zhong S."/>
            <person name="Hamelin R.C."/>
            <person name="Grigoriev I.V."/>
            <person name="Szabo L.J."/>
            <person name="Martin F."/>
        </authorList>
    </citation>
    <scope>NUCLEOTIDE SEQUENCE [LARGE SCALE GENOMIC DNA]</scope>
    <source>
        <strain evidence="2">98AG31 / pathotype 3-4-7</strain>
    </source>
</reference>
<proteinExistence type="predicted"/>